<keyword evidence="6" id="KW-0808">Transferase</keyword>
<dbReference type="SUPFAM" id="SSF52374">
    <property type="entry name" value="Nucleotidylyl transferase"/>
    <property type="match status" value="1"/>
</dbReference>
<evidence type="ECO:0000256" key="10">
    <source>
        <dbReference type="ARBA" id="ARBA00023027"/>
    </source>
</evidence>
<evidence type="ECO:0000256" key="6">
    <source>
        <dbReference type="ARBA" id="ARBA00022679"/>
    </source>
</evidence>
<comment type="similarity">
    <text evidence="3">Belongs to the NadD family.</text>
</comment>
<comment type="caution">
    <text evidence="16">The sequence shown here is derived from an EMBL/GenBank/DDBJ whole genome shotgun (WGS) entry which is preliminary data.</text>
</comment>
<proteinExistence type="inferred from homology"/>
<keyword evidence="7 16" id="KW-0548">Nucleotidyltransferase</keyword>
<keyword evidence="8" id="KW-0547">Nucleotide-binding</keyword>
<comment type="pathway">
    <text evidence="2">Cofactor biosynthesis; NAD(+) biosynthesis; deamido-NAD(+) from nicotinate D-ribonucleotide: step 1/1.</text>
</comment>
<evidence type="ECO:0000256" key="3">
    <source>
        <dbReference type="ARBA" id="ARBA00009014"/>
    </source>
</evidence>
<evidence type="ECO:0000256" key="13">
    <source>
        <dbReference type="ARBA" id="ARBA00033353"/>
    </source>
</evidence>
<evidence type="ECO:0000256" key="4">
    <source>
        <dbReference type="ARBA" id="ARBA00012389"/>
    </source>
</evidence>
<keyword evidence="5" id="KW-0662">Pyridine nucleotide biosynthesis</keyword>
<dbReference type="GO" id="GO:0016779">
    <property type="term" value="F:nucleotidyltransferase activity"/>
    <property type="evidence" value="ECO:0007669"/>
    <property type="project" value="UniProtKB-KW"/>
</dbReference>
<keyword evidence="9" id="KW-0067">ATP-binding</keyword>
<protein>
    <recommendedName>
        <fullName evidence="4">nicotinate-nucleotide adenylyltransferase</fullName>
        <ecNumber evidence="4">2.7.7.18</ecNumber>
    </recommendedName>
    <alternativeName>
        <fullName evidence="13">Deamido-NAD(+) diphosphorylase</fullName>
    </alternativeName>
    <alternativeName>
        <fullName evidence="12">Deamido-NAD(+) pyrophosphorylase</fullName>
    </alternativeName>
    <alternativeName>
        <fullName evidence="11">Nicotinate mononucleotide adenylyltransferase</fullName>
    </alternativeName>
</protein>
<reference evidence="16 17" key="1">
    <citation type="submission" date="2023-10" db="EMBL/GenBank/DDBJ databases">
        <title>Glaciecola aquimarina strain GGW-M5 nov., isolated from a coastal seawater.</title>
        <authorList>
            <person name="Bayburt H."/>
            <person name="Kim J.M."/>
            <person name="Choi B.J."/>
            <person name="Jeon C.O."/>
        </authorList>
    </citation>
    <scope>NUCLEOTIDE SEQUENCE [LARGE SCALE GENOMIC DNA]</scope>
    <source>
        <strain evidence="16 17">KCTC 32108</strain>
    </source>
</reference>
<sequence length="142" mass="16684">MLNDQCRLKMVKLAINQDPRFSVSDVEFEMPKPSYTSDTLTYLSKRHPDKKFVLVMGADGLSTFPGWKNFEFIQDKYTRYVYPRFEEDIKTYKGQKNIKFVQAPRMKVSSSFIRDGIKSGKDIRHLLPSKVYSFIQTEGFYL</sequence>
<dbReference type="InterPro" id="IPR005248">
    <property type="entry name" value="NadD/NMNAT"/>
</dbReference>
<evidence type="ECO:0000256" key="2">
    <source>
        <dbReference type="ARBA" id="ARBA00005019"/>
    </source>
</evidence>
<dbReference type="InterPro" id="IPR004821">
    <property type="entry name" value="Cyt_trans-like"/>
</dbReference>
<evidence type="ECO:0000313" key="17">
    <source>
        <dbReference type="Proteomes" id="UP001247805"/>
    </source>
</evidence>
<evidence type="ECO:0000256" key="11">
    <source>
        <dbReference type="ARBA" id="ARBA00031253"/>
    </source>
</evidence>
<dbReference type="RefSeq" id="WP_316027949.1">
    <property type="nucleotide sequence ID" value="NZ_JAWDIO010000002.1"/>
</dbReference>
<dbReference type="EMBL" id="JAWDIO010000002">
    <property type="protein sequence ID" value="MDU0352859.1"/>
    <property type="molecule type" value="Genomic_DNA"/>
</dbReference>
<dbReference type="EC" id="2.7.7.18" evidence="4"/>
<dbReference type="Gene3D" id="3.40.50.620">
    <property type="entry name" value="HUPs"/>
    <property type="match status" value="1"/>
</dbReference>
<dbReference type="InterPro" id="IPR014729">
    <property type="entry name" value="Rossmann-like_a/b/a_fold"/>
</dbReference>
<accession>A0ABU3SS80</accession>
<evidence type="ECO:0000256" key="9">
    <source>
        <dbReference type="ARBA" id="ARBA00022840"/>
    </source>
</evidence>
<evidence type="ECO:0000313" key="16">
    <source>
        <dbReference type="EMBL" id="MDU0352859.1"/>
    </source>
</evidence>
<evidence type="ECO:0000259" key="15">
    <source>
        <dbReference type="Pfam" id="PF01467"/>
    </source>
</evidence>
<keyword evidence="10" id="KW-0520">NAD</keyword>
<dbReference type="NCBIfam" id="TIGR00482">
    <property type="entry name" value="nicotinate (nicotinamide) nucleotide adenylyltransferase"/>
    <property type="match status" value="1"/>
</dbReference>
<dbReference type="Pfam" id="PF01467">
    <property type="entry name" value="CTP_transf_like"/>
    <property type="match status" value="1"/>
</dbReference>
<dbReference type="PANTHER" id="PTHR39321:SF3">
    <property type="entry name" value="PHOSPHOPANTETHEINE ADENYLYLTRANSFERASE"/>
    <property type="match status" value="1"/>
</dbReference>
<dbReference type="CDD" id="cd02165">
    <property type="entry name" value="NMNAT"/>
    <property type="match status" value="1"/>
</dbReference>
<evidence type="ECO:0000256" key="14">
    <source>
        <dbReference type="ARBA" id="ARBA00048721"/>
    </source>
</evidence>
<comment type="catalytic activity">
    <reaction evidence="14">
        <text>nicotinate beta-D-ribonucleotide + ATP + H(+) = deamido-NAD(+) + diphosphate</text>
        <dbReference type="Rhea" id="RHEA:22860"/>
        <dbReference type="ChEBI" id="CHEBI:15378"/>
        <dbReference type="ChEBI" id="CHEBI:30616"/>
        <dbReference type="ChEBI" id="CHEBI:33019"/>
        <dbReference type="ChEBI" id="CHEBI:57502"/>
        <dbReference type="ChEBI" id="CHEBI:58437"/>
        <dbReference type="EC" id="2.7.7.18"/>
    </reaction>
</comment>
<feature type="domain" description="Cytidyltransferase-like" evidence="15">
    <location>
        <begin position="3"/>
        <end position="115"/>
    </location>
</feature>
<gene>
    <name evidence="16" type="primary">nadD</name>
    <name evidence="16" type="ORF">RS130_02005</name>
</gene>
<dbReference type="PANTHER" id="PTHR39321">
    <property type="entry name" value="NICOTINATE-NUCLEOTIDE ADENYLYLTRANSFERASE-RELATED"/>
    <property type="match status" value="1"/>
</dbReference>
<organism evidence="16 17">
    <name type="scientific">Paraglaciecola aquimarina</name>
    <dbReference type="NCBI Taxonomy" id="1235557"/>
    <lineage>
        <taxon>Bacteria</taxon>
        <taxon>Pseudomonadati</taxon>
        <taxon>Pseudomonadota</taxon>
        <taxon>Gammaproteobacteria</taxon>
        <taxon>Alteromonadales</taxon>
        <taxon>Alteromonadaceae</taxon>
        <taxon>Paraglaciecola</taxon>
    </lineage>
</organism>
<evidence type="ECO:0000256" key="12">
    <source>
        <dbReference type="ARBA" id="ARBA00033140"/>
    </source>
</evidence>
<keyword evidence="17" id="KW-1185">Reference proteome</keyword>
<name>A0ABU3SS80_9ALTE</name>
<comment type="function">
    <text evidence="1">Catalyzes the reversible adenylation of nicotinate mononucleotide (NaMN) to nicotinic acid adenine dinucleotide (NaAD).</text>
</comment>
<evidence type="ECO:0000256" key="8">
    <source>
        <dbReference type="ARBA" id="ARBA00022741"/>
    </source>
</evidence>
<dbReference type="Proteomes" id="UP001247805">
    <property type="component" value="Unassembled WGS sequence"/>
</dbReference>
<evidence type="ECO:0000256" key="1">
    <source>
        <dbReference type="ARBA" id="ARBA00002324"/>
    </source>
</evidence>
<evidence type="ECO:0000256" key="5">
    <source>
        <dbReference type="ARBA" id="ARBA00022642"/>
    </source>
</evidence>
<evidence type="ECO:0000256" key="7">
    <source>
        <dbReference type="ARBA" id="ARBA00022695"/>
    </source>
</evidence>